<evidence type="ECO:0000256" key="4">
    <source>
        <dbReference type="ARBA" id="ARBA00022807"/>
    </source>
</evidence>
<dbReference type="EMBL" id="OX451739">
    <property type="protein sequence ID" value="CAI8607967.1"/>
    <property type="molecule type" value="Genomic_DNA"/>
</dbReference>
<dbReference type="GO" id="GO:0005634">
    <property type="term" value="C:nucleus"/>
    <property type="evidence" value="ECO:0007669"/>
    <property type="project" value="TreeGrafter"/>
</dbReference>
<reference evidence="7 8" key="1">
    <citation type="submission" date="2023-01" db="EMBL/GenBank/DDBJ databases">
        <authorList>
            <person name="Kreplak J."/>
        </authorList>
    </citation>
    <scope>NUCLEOTIDE SEQUENCE [LARGE SCALE GENOMIC DNA]</scope>
</reference>
<feature type="transmembrane region" description="Helical" evidence="5">
    <location>
        <begin position="12"/>
        <end position="31"/>
    </location>
</feature>
<dbReference type="PANTHER" id="PTHR12606:SF1">
    <property type="entry name" value="UBIQUITIN-LIKE-SPECIFIC PROTEASE 1A"/>
    <property type="match status" value="1"/>
</dbReference>
<name>A0AAV1AHS5_VICFA</name>
<comment type="similarity">
    <text evidence="1">Belongs to the peptidase C48 family.</text>
</comment>
<evidence type="ECO:0000256" key="3">
    <source>
        <dbReference type="ARBA" id="ARBA00022801"/>
    </source>
</evidence>
<keyword evidence="3" id="KW-0378">Hydrolase</keyword>
<dbReference type="Pfam" id="PF02902">
    <property type="entry name" value="Peptidase_C48"/>
    <property type="match status" value="1"/>
</dbReference>
<keyword evidence="4" id="KW-0788">Thiol protease</keyword>
<gene>
    <name evidence="7" type="ORF">VFH_IV062520</name>
</gene>
<dbReference type="GO" id="GO:0016929">
    <property type="term" value="F:deSUMOylase activity"/>
    <property type="evidence" value="ECO:0007669"/>
    <property type="project" value="TreeGrafter"/>
</dbReference>
<dbReference type="PANTHER" id="PTHR12606">
    <property type="entry name" value="SENTRIN/SUMO-SPECIFIC PROTEASE"/>
    <property type="match status" value="1"/>
</dbReference>
<evidence type="ECO:0000313" key="8">
    <source>
        <dbReference type="Proteomes" id="UP001157006"/>
    </source>
</evidence>
<dbReference type="GO" id="GO:0006508">
    <property type="term" value="P:proteolysis"/>
    <property type="evidence" value="ECO:0007669"/>
    <property type="project" value="UniProtKB-KW"/>
</dbReference>
<proteinExistence type="inferred from homology"/>
<evidence type="ECO:0000256" key="5">
    <source>
        <dbReference type="SAM" id="Phobius"/>
    </source>
</evidence>
<organism evidence="7 8">
    <name type="scientific">Vicia faba</name>
    <name type="common">Broad bean</name>
    <name type="synonym">Faba vulgaris</name>
    <dbReference type="NCBI Taxonomy" id="3906"/>
    <lineage>
        <taxon>Eukaryota</taxon>
        <taxon>Viridiplantae</taxon>
        <taxon>Streptophyta</taxon>
        <taxon>Embryophyta</taxon>
        <taxon>Tracheophyta</taxon>
        <taxon>Spermatophyta</taxon>
        <taxon>Magnoliopsida</taxon>
        <taxon>eudicotyledons</taxon>
        <taxon>Gunneridae</taxon>
        <taxon>Pentapetalae</taxon>
        <taxon>rosids</taxon>
        <taxon>fabids</taxon>
        <taxon>Fabales</taxon>
        <taxon>Fabaceae</taxon>
        <taxon>Papilionoideae</taxon>
        <taxon>50 kb inversion clade</taxon>
        <taxon>NPAAA clade</taxon>
        <taxon>Hologalegina</taxon>
        <taxon>IRL clade</taxon>
        <taxon>Fabeae</taxon>
        <taxon>Vicia</taxon>
    </lineage>
</organism>
<evidence type="ECO:0000256" key="2">
    <source>
        <dbReference type="ARBA" id="ARBA00022670"/>
    </source>
</evidence>
<protein>
    <recommendedName>
        <fullName evidence="6">Ubiquitin-like protease family profile domain-containing protein</fullName>
    </recommendedName>
</protein>
<evidence type="ECO:0000256" key="1">
    <source>
        <dbReference type="ARBA" id="ARBA00005234"/>
    </source>
</evidence>
<dbReference type="InterPro" id="IPR038765">
    <property type="entry name" value="Papain-like_cys_pep_sf"/>
</dbReference>
<evidence type="ECO:0000313" key="7">
    <source>
        <dbReference type="EMBL" id="CAI8607967.1"/>
    </source>
</evidence>
<keyword evidence="5" id="KW-0812">Transmembrane</keyword>
<dbReference type="AlphaFoldDB" id="A0AAV1AHS5"/>
<dbReference type="Gene3D" id="3.40.395.10">
    <property type="entry name" value="Adenoviral Proteinase, Chain A"/>
    <property type="match status" value="1"/>
</dbReference>
<accession>A0AAV1AHS5</accession>
<keyword evidence="2" id="KW-0645">Protease</keyword>
<dbReference type="Proteomes" id="UP001157006">
    <property type="component" value="Chromosome 4"/>
</dbReference>
<dbReference type="GO" id="GO:0016926">
    <property type="term" value="P:protein desumoylation"/>
    <property type="evidence" value="ECO:0007669"/>
    <property type="project" value="TreeGrafter"/>
</dbReference>
<evidence type="ECO:0000259" key="6">
    <source>
        <dbReference type="Pfam" id="PF02902"/>
    </source>
</evidence>
<sequence>MTAIGKEDFEEVFGHLTLGITIINTYIMFLYDKLIRPRGLESRFAFINPNVVHVGSIISKPYEVIAFVLSLFMASKDTEKLFFLPYNTGPNGHWLLVAINPVREIIYYLDSLGNDWTTYPDMKKTIDTILQSFRAQRDIQVPRSRVNNISWIKMECPRQRNGVDCGYFMLRFMKETILLDRLEIPSTI</sequence>
<dbReference type="SUPFAM" id="SSF54001">
    <property type="entry name" value="Cysteine proteinases"/>
    <property type="match status" value="1"/>
</dbReference>
<keyword evidence="5" id="KW-1133">Transmembrane helix</keyword>
<dbReference type="InterPro" id="IPR003653">
    <property type="entry name" value="Peptidase_C48_C"/>
</dbReference>
<keyword evidence="5" id="KW-0472">Membrane</keyword>
<keyword evidence="8" id="KW-1185">Reference proteome</keyword>
<feature type="domain" description="Ubiquitin-like protease family profile" evidence="6">
    <location>
        <begin position="82"/>
        <end position="175"/>
    </location>
</feature>